<dbReference type="Proteomes" id="UP000828048">
    <property type="component" value="Chromosome 6"/>
</dbReference>
<evidence type="ECO:0000313" key="1">
    <source>
        <dbReference type="EMBL" id="KAH7837230.1"/>
    </source>
</evidence>
<accession>A0ACB7X9E7</accession>
<proteinExistence type="predicted"/>
<evidence type="ECO:0000313" key="2">
    <source>
        <dbReference type="Proteomes" id="UP000828048"/>
    </source>
</evidence>
<dbReference type="EMBL" id="CM037156">
    <property type="protein sequence ID" value="KAH7837230.1"/>
    <property type="molecule type" value="Genomic_DNA"/>
</dbReference>
<comment type="caution">
    <text evidence="1">The sequence shown here is derived from an EMBL/GenBank/DDBJ whole genome shotgun (WGS) entry which is preliminary data.</text>
</comment>
<keyword evidence="2" id="KW-1185">Reference proteome</keyword>
<reference evidence="1 2" key="1">
    <citation type="journal article" date="2021" name="Hortic Res">
        <title>High-quality reference genome and annotation aids understanding of berry development for evergreen blueberry (Vaccinium darrowii).</title>
        <authorList>
            <person name="Yu J."/>
            <person name="Hulse-Kemp A.M."/>
            <person name="Babiker E."/>
            <person name="Staton M."/>
        </authorList>
    </citation>
    <scope>NUCLEOTIDE SEQUENCE [LARGE SCALE GENOMIC DNA]</scope>
    <source>
        <strain evidence="2">cv. NJ 8807/NJ 8810</strain>
        <tissue evidence="1">Young leaf</tissue>
    </source>
</reference>
<protein>
    <submittedName>
        <fullName evidence="1">Uncharacterized protein</fullName>
    </submittedName>
</protein>
<sequence length="319" mass="36251">MGVVETNVRRDCLAATAVRSFPSQWSFSSNVDSCGGLARIMVAWNPLVLQVSVVYASPQLVLAQVESLEDHRVFCISVIYGFNNISARRGLWIDLRSASLLVGTGAWLQLSDYNVVRKMAERMEGFHNDAAVEFNDCLHDLELEDMPAKGFWYPWTSKRGGLGDNKSKLDRAMVHAKWLTDLPGSEAWFLHPGVSDQCKILITVLPAVSVRRPFKFFSFWMSHGMFKELLVTSWTAHVHCHSHLLKLSLKLKRLKPVLRQLNKAHYSNISLQVEEARSKLHQIHEDYFSHPHDPILCEAEKMALSQFMVLSLAEEGFKK</sequence>
<name>A0ACB7X9E7_9ERIC</name>
<gene>
    <name evidence="1" type="ORF">Vadar_011386</name>
</gene>
<organism evidence="1 2">
    <name type="scientific">Vaccinium darrowii</name>
    <dbReference type="NCBI Taxonomy" id="229202"/>
    <lineage>
        <taxon>Eukaryota</taxon>
        <taxon>Viridiplantae</taxon>
        <taxon>Streptophyta</taxon>
        <taxon>Embryophyta</taxon>
        <taxon>Tracheophyta</taxon>
        <taxon>Spermatophyta</taxon>
        <taxon>Magnoliopsida</taxon>
        <taxon>eudicotyledons</taxon>
        <taxon>Gunneridae</taxon>
        <taxon>Pentapetalae</taxon>
        <taxon>asterids</taxon>
        <taxon>Ericales</taxon>
        <taxon>Ericaceae</taxon>
        <taxon>Vaccinioideae</taxon>
        <taxon>Vaccinieae</taxon>
        <taxon>Vaccinium</taxon>
    </lineage>
</organism>